<proteinExistence type="predicted"/>
<dbReference type="SUPFAM" id="SSF51905">
    <property type="entry name" value="FAD/NAD(P)-binding domain"/>
    <property type="match status" value="1"/>
</dbReference>
<dbReference type="STRING" id="1550241.MA03_04580"/>
<evidence type="ECO:0008006" key="3">
    <source>
        <dbReference type="Google" id="ProtNLM"/>
    </source>
</evidence>
<evidence type="ECO:0000313" key="1">
    <source>
        <dbReference type="EMBL" id="AKG38698.1"/>
    </source>
</evidence>
<dbReference type="PATRIC" id="fig|1550241.5.peg.970"/>
<accession>A0A0F7FHN1</accession>
<organism evidence="1 2">
    <name type="scientific">Infirmifilum uzonense</name>
    <dbReference type="NCBI Taxonomy" id="1550241"/>
    <lineage>
        <taxon>Archaea</taxon>
        <taxon>Thermoproteota</taxon>
        <taxon>Thermoprotei</taxon>
        <taxon>Thermofilales</taxon>
        <taxon>Thermofilaceae</taxon>
        <taxon>Infirmifilum</taxon>
    </lineage>
</organism>
<dbReference type="HOGENOM" id="CLU_066799_0_0_2"/>
<reference evidence="1 2" key="1">
    <citation type="journal article" date="2015" name="Stand. Genomic Sci.">
        <title>Complete genome sequence of and proposal of Thermofilum uzonense sp. nov. a novel hyperthermophilic crenarchaeon and emended description of the genus Thermofilum.</title>
        <authorList>
            <person name="Toshchakov S.V."/>
            <person name="Korzhenkov A.A."/>
            <person name="Samarov N.I."/>
            <person name="Mazunin I.O."/>
            <person name="Mozhey O.I."/>
            <person name="Shmyr I.S."/>
            <person name="Derbikova K.S."/>
            <person name="Taranov E.A."/>
            <person name="Dominova I.N."/>
            <person name="Bonch-Osmolovskaya E.A."/>
            <person name="Patrushev M.V."/>
            <person name="Podosokorskaya O.A."/>
            <person name="Kublanov I.V."/>
        </authorList>
    </citation>
    <scope>NUCLEOTIDE SEQUENCE [LARGE SCALE GENOMIC DNA]</scope>
    <source>
        <strain evidence="1 2">1807-2</strain>
    </source>
</reference>
<dbReference type="Pfam" id="PF13450">
    <property type="entry name" value="NAD_binding_8"/>
    <property type="match status" value="1"/>
</dbReference>
<dbReference type="GeneID" id="25401481"/>
<dbReference type="EMBL" id="CP009961">
    <property type="protein sequence ID" value="AKG38698.1"/>
    <property type="molecule type" value="Genomic_DNA"/>
</dbReference>
<dbReference type="Gene3D" id="3.50.50.60">
    <property type="entry name" value="FAD/NAD(P)-binding domain"/>
    <property type="match status" value="2"/>
</dbReference>
<dbReference type="InterPro" id="IPR050407">
    <property type="entry name" value="Geranylgeranyl_reductase"/>
</dbReference>
<dbReference type="InterPro" id="IPR036188">
    <property type="entry name" value="FAD/NAD-bd_sf"/>
</dbReference>
<name>A0A0F7FHN1_9CREN</name>
<keyword evidence="2" id="KW-1185">Reference proteome</keyword>
<dbReference type="AlphaFoldDB" id="A0A0F7FHN1"/>
<gene>
    <name evidence="1" type="ORF">MA03_04580</name>
</gene>
<sequence length="353" mass="38333">MSTGGGFRRVAIVGAGPAGAYLARLLVDDGFEVKVFEGAPRLASKPCGGGLPFSVERVLRVPEESVLVKVKGYKVYVGAKVSKESHGKFYGYIVDKESLLKYLLEGVEVVRKWTSPEKLQDFDLIVDARGHPVYSGKKALALQVEGMSEEIVEDEIQIYFFPEIVGYAWVFPTGDKRVKAGFGGLAEHDVLQRLLNDLIRRIRLREITGVKGSPIASGGLLGHYSDGVYRIGEALGAVMPLSGEGIRPSMITAVALHRDLTGQASFNRTISSFGLDLNLKVQLGILRFLEESPPSERAALLERAPQEILERVTAGTVTLSFLVEAAARWPGFFSKIAGKVTGLNIKQLTGKSD</sequence>
<dbReference type="Proteomes" id="UP000067434">
    <property type="component" value="Chromosome"/>
</dbReference>
<dbReference type="RefSeq" id="WP_052884146.1">
    <property type="nucleotide sequence ID" value="NZ_CP009961.1"/>
</dbReference>
<dbReference type="OrthoDB" id="6062at2157"/>
<dbReference type="PANTHER" id="PTHR42685">
    <property type="entry name" value="GERANYLGERANYL DIPHOSPHATE REDUCTASE"/>
    <property type="match status" value="1"/>
</dbReference>
<protein>
    <recommendedName>
        <fullName evidence="3">FAD-binding domain-containing protein</fullName>
    </recommendedName>
</protein>
<dbReference type="PANTHER" id="PTHR42685:SF20">
    <property type="entry name" value="HYDROGENASE, PUTATIVE-RELATED"/>
    <property type="match status" value="1"/>
</dbReference>
<dbReference type="KEGG" id="thf:MA03_04580"/>
<evidence type="ECO:0000313" key="2">
    <source>
        <dbReference type="Proteomes" id="UP000067434"/>
    </source>
</evidence>